<evidence type="ECO:0000256" key="3">
    <source>
        <dbReference type="RuleBase" id="RU000411"/>
    </source>
</evidence>
<evidence type="ECO:0000256" key="2">
    <source>
        <dbReference type="ARBA" id="ARBA00022900"/>
    </source>
</evidence>
<evidence type="ECO:0000256" key="1">
    <source>
        <dbReference type="ARBA" id="ARBA00022690"/>
    </source>
</evidence>
<dbReference type="Pfam" id="PF00079">
    <property type="entry name" value="Serpin"/>
    <property type="match status" value="1"/>
</dbReference>
<dbReference type="Gene3D" id="3.30.497.10">
    <property type="entry name" value="Antithrombin, subunit I, domain 2"/>
    <property type="match status" value="1"/>
</dbReference>
<feature type="domain" description="Serpin" evidence="5">
    <location>
        <begin position="53"/>
        <end position="418"/>
    </location>
</feature>
<name>A0ABM1BT27_LIMPO</name>
<feature type="chain" id="PRO_5045978890" evidence="4">
    <location>
        <begin position="23"/>
        <end position="421"/>
    </location>
</feature>
<keyword evidence="6" id="KW-1185">Reference proteome</keyword>
<comment type="similarity">
    <text evidence="3">Belongs to the serpin family.</text>
</comment>
<dbReference type="PANTHER" id="PTHR11461">
    <property type="entry name" value="SERINE PROTEASE INHIBITOR, SERPIN"/>
    <property type="match status" value="1"/>
</dbReference>
<organism evidence="6 7">
    <name type="scientific">Limulus polyphemus</name>
    <name type="common">Atlantic horseshoe crab</name>
    <dbReference type="NCBI Taxonomy" id="6850"/>
    <lineage>
        <taxon>Eukaryota</taxon>
        <taxon>Metazoa</taxon>
        <taxon>Ecdysozoa</taxon>
        <taxon>Arthropoda</taxon>
        <taxon>Chelicerata</taxon>
        <taxon>Merostomata</taxon>
        <taxon>Xiphosura</taxon>
        <taxon>Limulidae</taxon>
        <taxon>Limulus</taxon>
    </lineage>
</organism>
<keyword evidence="1" id="KW-0646">Protease inhibitor</keyword>
<evidence type="ECO:0000256" key="4">
    <source>
        <dbReference type="SAM" id="SignalP"/>
    </source>
</evidence>
<dbReference type="InterPro" id="IPR000215">
    <property type="entry name" value="Serpin_fam"/>
</dbReference>
<accession>A0ABM1BT27</accession>
<gene>
    <name evidence="7" type="primary">LOC106472037</name>
</gene>
<dbReference type="InterPro" id="IPR023795">
    <property type="entry name" value="Serpin_CS"/>
</dbReference>
<dbReference type="CDD" id="cd19594">
    <property type="entry name" value="serpin_crustaceans_chelicerates_insects"/>
    <property type="match status" value="1"/>
</dbReference>
<evidence type="ECO:0000313" key="6">
    <source>
        <dbReference type="Proteomes" id="UP000694941"/>
    </source>
</evidence>
<protein>
    <submittedName>
        <fullName evidence="7">Leukocyte elastase inhibitor-like</fullName>
    </submittedName>
</protein>
<dbReference type="RefSeq" id="XP_013788122.1">
    <property type="nucleotide sequence ID" value="XM_013932668.2"/>
</dbReference>
<sequence>MGAISFLHTLCLMWVLFDPIMLQCISDNDTTGPQKDIDITVRAYLNGSLNFGLQMFRVLQAEHNDQTSSGLFFSPFSVWSALAVTFIGTKGHTEHELSCILGIRHVDKAFSAVAYKSIQFWYKERSEKSDIFRLANQLYFQYDIPLRECLVDYFENDVSRLDFRRYPEQARLTINEWVKEQTNCKIENFLPYFSINSMTNFVIANAVYFKGAWRQQFEIQKTRPGIFTTAVGMDIASWMMNMRGTFLYGVNEVLECQVLELPFSGDDFSMVILLPKNRYFGVDSLSRLITPDQVSNIFFSVYPTDVWVSLPKFRSESNFDLTFVLQKMGLRDIFSPRYANLSGFTEKQEVITVDAVHHKAFIEVNEEGAEAAAATGILAARSARPRRPVVFIADHPFFYYIRDNLSNIILFMGTVVHPMYD</sequence>
<dbReference type="SMART" id="SM00093">
    <property type="entry name" value="SERPIN"/>
    <property type="match status" value="1"/>
</dbReference>
<dbReference type="InterPro" id="IPR023796">
    <property type="entry name" value="Serpin_dom"/>
</dbReference>
<dbReference type="PROSITE" id="PS00284">
    <property type="entry name" value="SERPIN"/>
    <property type="match status" value="1"/>
</dbReference>
<dbReference type="InterPro" id="IPR042185">
    <property type="entry name" value="Serpin_sf_2"/>
</dbReference>
<dbReference type="InterPro" id="IPR036186">
    <property type="entry name" value="Serpin_sf"/>
</dbReference>
<dbReference type="PANTHER" id="PTHR11461:SF278">
    <property type="entry name" value="SERINE PROTEASE INHIBITOR 88EA"/>
    <property type="match status" value="1"/>
</dbReference>
<dbReference type="GeneID" id="106472037"/>
<reference evidence="7" key="1">
    <citation type="submission" date="2025-08" db="UniProtKB">
        <authorList>
            <consortium name="RefSeq"/>
        </authorList>
    </citation>
    <scope>IDENTIFICATION</scope>
    <source>
        <tissue evidence="7">Muscle</tissue>
    </source>
</reference>
<evidence type="ECO:0000313" key="7">
    <source>
        <dbReference type="RefSeq" id="XP_013788122.1"/>
    </source>
</evidence>
<dbReference type="InterPro" id="IPR042178">
    <property type="entry name" value="Serpin_sf_1"/>
</dbReference>
<keyword evidence="4" id="KW-0732">Signal</keyword>
<dbReference type="SUPFAM" id="SSF56574">
    <property type="entry name" value="Serpins"/>
    <property type="match status" value="1"/>
</dbReference>
<proteinExistence type="inferred from homology"/>
<keyword evidence="2" id="KW-0722">Serine protease inhibitor</keyword>
<feature type="signal peptide" evidence="4">
    <location>
        <begin position="1"/>
        <end position="22"/>
    </location>
</feature>
<dbReference type="Proteomes" id="UP000694941">
    <property type="component" value="Unplaced"/>
</dbReference>
<evidence type="ECO:0000259" key="5">
    <source>
        <dbReference type="SMART" id="SM00093"/>
    </source>
</evidence>
<dbReference type="Gene3D" id="2.30.39.10">
    <property type="entry name" value="Alpha-1-antitrypsin, domain 1"/>
    <property type="match status" value="1"/>
</dbReference>